<dbReference type="Proteomes" id="UP000191661">
    <property type="component" value="Unassembled WGS sequence"/>
</dbReference>
<feature type="domain" description="Glycosyl transferase family 1" evidence="2">
    <location>
        <begin position="164"/>
        <end position="280"/>
    </location>
</feature>
<proteinExistence type="predicted"/>
<dbReference type="EMBL" id="JXMW01000007">
    <property type="protein sequence ID" value="OQD58839.1"/>
    <property type="molecule type" value="Genomic_DNA"/>
</dbReference>
<organism evidence="3 4">
    <name type="scientific">Methanobrevibacter arboriphilus JCM 13429 = DSM 1125</name>
    <dbReference type="NCBI Taxonomy" id="1300164"/>
    <lineage>
        <taxon>Archaea</taxon>
        <taxon>Methanobacteriati</taxon>
        <taxon>Methanobacteriota</taxon>
        <taxon>Methanomada group</taxon>
        <taxon>Methanobacteria</taxon>
        <taxon>Methanobacteriales</taxon>
        <taxon>Methanobacteriaceae</taxon>
        <taxon>Methanobrevibacter</taxon>
    </lineage>
</organism>
<reference evidence="3 4" key="1">
    <citation type="submission" date="2014-12" db="EMBL/GenBank/DDBJ databases">
        <title>Genome sequence of Methanobrevibacter arboriphilicus DH1, DSM1125.</title>
        <authorList>
            <person name="Poehlein A."/>
            <person name="Thauer R.K."/>
            <person name="Seedorf H."/>
            <person name="Daniel R."/>
        </authorList>
    </citation>
    <scope>NUCLEOTIDE SEQUENCE [LARGE SCALE GENOMIC DNA]</scope>
    <source>
        <strain evidence="3 4">DH1</strain>
    </source>
</reference>
<comment type="caution">
    <text evidence="3">The sequence shown here is derived from an EMBL/GenBank/DDBJ whole genome shotgun (WGS) entry which is preliminary data.</text>
</comment>
<dbReference type="PANTHER" id="PTHR46401">
    <property type="entry name" value="GLYCOSYLTRANSFERASE WBBK-RELATED"/>
    <property type="match status" value="1"/>
</dbReference>
<evidence type="ECO:0000256" key="1">
    <source>
        <dbReference type="ARBA" id="ARBA00022679"/>
    </source>
</evidence>
<dbReference type="RefSeq" id="WP_080460265.1">
    <property type="nucleotide sequence ID" value="NZ_JXMW01000007.1"/>
</dbReference>
<protein>
    <submittedName>
        <fullName evidence="3">Glycosyltransferase, family 4</fullName>
    </submittedName>
</protein>
<dbReference type="Pfam" id="PF00534">
    <property type="entry name" value="Glycos_transf_1"/>
    <property type="match status" value="1"/>
</dbReference>
<keyword evidence="1 3" id="KW-0808">Transferase</keyword>
<name>A0A1V6N2D6_METAZ</name>
<dbReference type="GO" id="GO:0016757">
    <property type="term" value="F:glycosyltransferase activity"/>
    <property type="evidence" value="ECO:0007669"/>
    <property type="project" value="InterPro"/>
</dbReference>
<dbReference type="AlphaFoldDB" id="A0A1V6N2D6"/>
<dbReference type="PANTHER" id="PTHR46401:SF2">
    <property type="entry name" value="GLYCOSYLTRANSFERASE WBBK-RELATED"/>
    <property type="match status" value="1"/>
</dbReference>
<dbReference type="OrthoDB" id="132546at2157"/>
<sequence length="332" mass="38213">MDITLISKSFQTNTNGLGSYSKNLHESIKNNRNLNIRQISQNNTLIKLGQPATLFFSFVEIPLKMRNSDIYHALSPMESFYLDPKKSVVTILDFIPLFENTEETDKFKNFTKFFYEKAVKKSIKFEKIITISEETSNDLKSHYNVDDEKIHSIRLAIDRKYHPKNIKNDIFTIGTVSGLGSRKRIDILIKSFLDADIENSRLLIGGKGHMLDELKKLANNDPRILFLGFISDEDMVDFYNSLDVFVFPTIMEGYGMPIVEAMACGKPVITLEDAYIPHDIKKRTHISSKNNLANVLKEKNFDCDIKSNLKFSKEFSLENMGYDLIKVYEEML</sequence>
<evidence type="ECO:0000313" key="4">
    <source>
        <dbReference type="Proteomes" id="UP000191661"/>
    </source>
</evidence>
<accession>A0A1V6N2D6</accession>
<keyword evidence="4" id="KW-1185">Reference proteome</keyword>
<dbReference type="SUPFAM" id="SSF53756">
    <property type="entry name" value="UDP-Glycosyltransferase/glycogen phosphorylase"/>
    <property type="match status" value="1"/>
</dbReference>
<dbReference type="InterPro" id="IPR001296">
    <property type="entry name" value="Glyco_trans_1"/>
</dbReference>
<evidence type="ECO:0000313" key="3">
    <source>
        <dbReference type="EMBL" id="OQD58839.1"/>
    </source>
</evidence>
<gene>
    <name evidence="3" type="ORF">MBBAR_7c00110</name>
</gene>
<dbReference type="Gene3D" id="3.40.50.2000">
    <property type="entry name" value="Glycogen Phosphorylase B"/>
    <property type="match status" value="2"/>
</dbReference>
<evidence type="ECO:0000259" key="2">
    <source>
        <dbReference type="Pfam" id="PF00534"/>
    </source>
</evidence>